<dbReference type="EMBL" id="QKVO01000010">
    <property type="protein sequence ID" value="RAO94932.1"/>
    <property type="molecule type" value="Genomic_DNA"/>
</dbReference>
<evidence type="ECO:0000313" key="3">
    <source>
        <dbReference type="EMBL" id="RAO94932.1"/>
    </source>
</evidence>
<comment type="caution">
    <text evidence="3">The sequence shown here is derived from an EMBL/GenBank/DDBJ whole genome shotgun (WGS) entry which is preliminary data.</text>
</comment>
<evidence type="ECO:0000313" key="4">
    <source>
        <dbReference type="Proteomes" id="UP000249762"/>
    </source>
</evidence>
<protein>
    <submittedName>
        <fullName evidence="3">Alcohol dehydrogenase</fullName>
    </submittedName>
</protein>
<name>A0A328PJD2_9MOLU</name>
<keyword evidence="4" id="KW-1185">Reference proteome</keyword>
<evidence type="ECO:0000259" key="2">
    <source>
        <dbReference type="Pfam" id="PF00465"/>
    </source>
</evidence>
<dbReference type="GO" id="GO:0046872">
    <property type="term" value="F:metal ion binding"/>
    <property type="evidence" value="ECO:0007669"/>
    <property type="project" value="InterPro"/>
</dbReference>
<dbReference type="AlphaFoldDB" id="A0A328PJD2"/>
<accession>A0A328PJD2</accession>
<proteinExistence type="predicted"/>
<dbReference type="GO" id="GO:0016491">
    <property type="term" value="F:oxidoreductase activity"/>
    <property type="evidence" value="ECO:0007669"/>
    <property type="project" value="UniProtKB-KW"/>
</dbReference>
<dbReference type="RefSeq" id="WP_112665597.1">
    <property type="nucleotide sequence ID" value="NZ_QKVO01000010.1"/>
</dbReference>
<dbReference type="Proteomes" id="UP000249762">
    <property type="component" value="Unassembled WGS sequence"/>
</dbReference>
<feature type="domain" description="Alcohol dehydrogenase iron-type/glycerol dehydrogenase GldA" evidence="2">
    <location>
        <begin position="148"/>
        <end position="274"/>
    </location>
</feature>
<keyword evidence="1" id="KW-0560">Oxidoreductase</keyword>
<dbReference type="InterPro" id="IPR001670">
    <property type="entry name" value="ADH_Fe/GldA"/>
</dbReference>
<dbReference type="Gene3D" id="3.40.50.1970">
    <property type="match status" value="1"/>
</dbReference>
<gene>
    <name evidence="3" type="ORF">DNK47_02365</name>
</gene>
<evidence type="ECO:0000256" key="1">
    <source>
        <dbReference type="ARBA" id="ARBA00023002"/>
    </source>
</evidence>
<dbReference type="SUPFAM" id="SSF56796">
    <property type="entry name" value="Dehydroquinate synthase-like"/>
    <property type="match status" value="1"/>
</dbReference>
<organism evidence="3 4">
    <name type="scientific">Mycoplasma wenyonii</name>
    <dbReference type="NCBI Taxonomy" id="65123"/>
    <lineage>
        <taxon>Bacteria</taxon>
        <taxon>Bacillati</taxon>
        <taxon>Mycoplasmatota</taxon>
        <taxon>Mollicutes</taxon>
        <taxon>Mycoplasmataceae</taxon>
        <taxon>Mycoplasma</taxon>
    </lineage>
</organism>
<reference evidence="4" key="1">
    <citation type="submission" date="2018-06" db="EMBL/GenBank/DDBJ databases">
        <authorList>
            <person name="Martinez Ocampo F."/>
            <person name="Quiroz Castaneda R.E."/>
            <person name="Rojas Lopez X."/>
        </authorList>
    </citation>
    <scope>NUCLEOTIDE SEQUENCE [LARGE SCALE GENOMIC DNA]</scope>
    <source>
        <strain evidence="4">INIFAP02</strain>
    </source>
</reference>
<dbReference type="Pfam" id="PF00465">
    <property type="entry name" value="Fe-ADH"/>
    <property type="match status" value="1"/>
</dbReference>
<sequence length="524" mass="61404">MSPFDPKVKAKETIKKFFIKKEPEDISESIYKNSLDSQLFFKFQRSSLKAKEESKAFSLLSHKEFKNELNLNKFKELIAENRKNLDCCWAHLNLLKESDYESLSRIKEEREKKAQSKKASIVEDSEFEPKKKRKEKRKIPLLNNWEVGEDALEKTLLSKLKKANINNLVVISDDSYTRQLVGYKRLIILLEDNKIPFLEYTNVQPTLDRESVNKLIRFCHKNKTNSLLVVGSNSLIDLSKLVIRGLIKPSNLKLQPNSPRPVVSSYYSMFSVPTLVIPNIKLIEQPILTNKPVLKNMNYFDNSVFLFNPIDSSDFVAYCPSLLLEYKKAKQLELAHLLYFRLIFSYFDSELSTEDRMRLIRELKSIEWYLNFLKENNSISLIDAKIIMGIAAKCFDGRYFMTKSNYWTWFKLAANLTKLTRLEFYKSLALFLPSFLEYITLNEKEGRDRALELSYLLFNSVSSEGLVHQLIRHIKKFRLPQKFYDIPSLKELNFKFINQLIKQSSPFLTSNKMTKTIIQNLAVW</sequence>
<dbReference type="OrthoDB" id="394274at2"/>